<dbReference type="Pfam" id="PF00135">
    <property type="entry name" value="COesterase"/>
    <property type="match status" value="1"/>
</dbReference>
<dbReference type="InterPro" id="IPR050309">
    <property type="entry name" value="Type-B_Carboxylest/Lipase"/>
</dbReference>
<dbReference type="PROSITE" id="PS00122">
    <property type="entry name" value="CARBOXYLESTERASE_B_1"/>
    <property type="match status" value="1"/>
</dbReference>
<organism evidence="3 4">
    <name type="scientific">Hoylesella nanceiensis</name>
    <dbReference type="NCBI Taxonomy" id="425941"/>
    <lineage>
        <taxon>Bacteria</taxon>
        <taxon>Pseudomonadati</taxon>
        <taxon>Bacteroidota</taxon>
        <taxon>Bacteroidia</taxon>
        <taxon>Bacteroidales</taxon>
        <taxon>Prevotellaceae</taxon>
        <taxon>Hoylesella</taxon>
    </lineage>
</organism>
<dbReference type="InterPro" id="IPR019819">
    <property type="entry name" value="Carboxylesterase_B_CS"/>
</dbReference>
<dbReference type="InterPro" id="IPR002018">
    <property type="entry name" value="CarbesteraseB"/>
</dbReference>
<dbReference type="EC" id="3.1.1.-" evidence="1"/>
<dbReference type="Proteomes" id="UP000788426">
    <property type="component" value="Unassembled WGS sequence"/>
</dbReference>
<keyword evidence="1" id="KW-0732">Signal</keyword>
<dbReference type="PROSITE" id="PS00941">
    <property type="entry name" value="CARBOXYLESTERASE_B_2"/>
    <property type="match status" value="1"/>
</dbReference>
<evidence type="ECO:0000256" key="1">
    <source>
        <dbReference type="RuleBase" id="RU361235"/>
    </source>
</evidence>
<keyword evidence="4" id="KW-1185">Reference proteome</keyword>
<protein>
    <recommendedName>
        <fullName evidence="1">Carboxylic ester hydrolase</fullName>
        <ecNumber evidence="1">3.1.1.-</ecNumber>
    </recommendedName>
</protein>
<reference evidence="3 4" key="1">
    <citation type="submission" date="2021-07" db="EMBL/GenBank/DDBJ databases">
        <title>Genomic diversity and antimicrobial resistance of Prevotella spp. isolated from chronic lung disease airways.</title>
        <authorList>
            <person name="Webb K.A."/>
            <person name="Olagoke O.S."/>
            <person name="Baird T."/>
            <person name="Neill J."/>
            <person name="Pham A."/>
            <person name="Wells T.J."/>
            <person name="Ramsay K.A."/>
            <person name="Bell S.C."/>
            <person name="Sarovich D.S."/>
            <person name="Price E.P."/>
        </authorList>
    </citation>
    <scope>NUCLEOTIDE SEQUENCE [LARGE SCALE GENOMIC DNA]</scope>
    <source>
        <strain evidence="3 4">SCHI0011.S.12</strain>
    </source>
</reference>
<feature type="domain" description="Carboxylesterase type B" evidence="2">
    <location>
        <begin position="24"/>
        <end position="521"/>
    </location>
</feature>
<name>A0ABS6YDT8_9BACT</name>
<comment type="similarity">
    <text evidence="1">Belongs to the type-B carboxylesterase/lipase family.</text>
</comment>
<dbReference type="RefSeq" id="WP_219481741.1">
    <property type="nucleotide sequence ID" value="NZ_JAHXCT010000005.1"/>
</dbReference>
<feature type="chain" id="PRO_5045005629" description="Carboxylic ester hydrolase" evidence="1">
    <location>
        <begin position="20"/>
        <end position="538"/>
    </location>
</feature>
<proteinExistence type="inferred from homology"/>
<evidence type="ECO:0000259" key="2">
    <source>
        <dbReference type="Pfam" id="PF00135"/>
    </source>
</evidence>
<sequence>MKKTFLMLLLALVGVSVKAQLGTIVSYKDGQVEGIDSSGVKIFRGVPFAQPPVGQLRWKAPQPVIPWKGVLNAKQFAPDPMQHNAYGDIVFNGPKQSEDCLYLNIWTPAKTKNDKLPVLIYFNGGGLVCGSGSEARYQGLTLARRGGIIVVTANYREGIFGFFSHPLLTQEGNCNGNQGWLDQAEAIKWVHQNISAFGGDPNKITINGESAGAQSVCAQTVSPIAKHLIAGYMCSSGSIVSNATPVTLKESEHLGEEWTRKNNLTSIEQMRALSAQQLEQLNDGRFGEPTKCIDGIFLTEDPNITIQKGKQAQVPALLGHNNAELTISAFNGGKVPTLENVAPFVQHYFGVDASKVYPLYNIYSDADLQGLAGYELGGDCFISYATWKWTDMVAGSSKKSVYRYVYCHPRPNMILKGKAPGLAGGTVDVKEEDKPKAIAPGAIHSADIEYAMGNLSTNTSFPWSAKDYAVSEIFQQIYINFVKYGNPNGLGVPTWQPYSKNDEAPAVMYIDLKTEQRKDKAVMHRYRTIDQYILKKMK</sequence>
<keyword evidence="1" id="KW-0378">Hydrolase</keyword>
<accession>A0ABS6YDT8</accession>
<feature type="signal peptide" evidence="1">
    <location>
        <begin position="1"/>
        <end position="19"/>
    </location>
</feature>
<gene>
    <name evidence="3" type="ORF">KZO38_08105</name>
</gene>
<comment type="caution">
    <text evidence="3">The sequence shown here is derived from an EMBL/GenBank/DDBJ whole genome shotgun (WGS) entry which is preliminary data.</text>
</comment>
<evidence type="ECO:0000313" key="4">
    <source>
        <dbReference type="Proteomes" id="UP000788426"/>
    </source>
</evidence>
<evidence type="ECO:0000313" key="3">
    <source>
        <dbReference type="EMBL" id="MBW4769720.1"/>
    </source>
</evidence>
<dbReference type="EMBL" id="JAHXCT010000005">
    <property type="protein sequence ID" value="MBW4769720.1"/>
    <property type="molecule type" value="Genomic_DNA"/>
</dbReference>
<dbReference type="PANTHER" id="PTHR11559">
    <property type="entry name" value="CARBOXYLESTERASE"/>
    <property type="match status" value="1"/>
</dbReference>
<dbReference type="InterPro" id="IPR019826">
    <property type="entry name" value="Carboxylesterase_B_AS"/>
</dbReference>